<keyword evidence="18" id="KW-1185">Reference proteome</keyword>
<evidence type="ECO:0000256" key="3">
    <source>
        <dbReference type="ARBA" id="ARBA00012438"/>
    </source>
</evidence>
<accession>A0ABR8D7E9</accession>
<reference evidence="17 18" key="1">
    <citation type="journal article" date="2020" name="ISME J.">
        <title>Comparative genomics reveals insights into cyanobacterial evolution and habitat adaptation.</title>
        <authorList>
            <person name="Chen M.Y."/>
            <person name="Teng W.K."/>
            <person name="Zhao L."/>
            <person name="Hu C.X."/>
            <person name="Zhou Y.K."/>
            <person name="Han B.P."/>
            <person name="Song L.R."/>
            <person name="Shu W.S."/>
        </authorList>
    </citation>
    <scope>NUCLEOTIDE SEQUENCE [LARGE SCALE GENOMIC DNA]</scope>
    <source>
        <strain evidence="17 18">FACHB-119</strain>
    </source>
</reference>
<dbReference type="SUPFAM" id="SSF52172">
    <property type="entry name" value="CheY-like"/>
    <property type="match status" value="1"/>
</dbReference>
<evidence type="ECO:0000313" key="18">
    <source>
        <dbReference type="Proteomes" id="UP000661112"/>
    </source>
</evidence>
<feature type="domain" description="Response regulatory" evidence="16">
    <location>
        <begin position="798"/>
        <end position="914"/>
    </location>
</feature>
<evidence type="ECO:0000256" key="1">
    <source>
        <dbReference type="ARBA" id="ARBA00000085"/>
    </source>
</evidence>
<dbReference type="Pfam" id="PF00072">
    <property type="entry name" value="Response_reg"/>
    <property type="match status" value="1"/>
</dbReference>
<dbReference type="InterPro" id="IPR036890">
    <property type="entry name" value="HATPase_C_sf"/>
</dbReference>
<dbReference type="InterPro" id="IPR003018">
    <property type="entry name" value="GAF"/>
</dbReference>
<comment type="caution">
    <text evidence="17">The sequence shown here is derived from an EMBL/GenBank/DDBJ whole genome shotgun (WGS) entry which is preliminary data.</text>
</comment>
<dbReference type="CDD" id="cd00082">
    <property type="entry name" value="HisKA"/>
    <property type="match status" value="1"/>
</dbReference>
<dbReference type="SUPFAM" id="SSF55781">
    <property type="entry name" value="GAF domain-like"/>
    <property type="match status" value="2"/>
</dbReference>
<sequence>MKDSEVIVPEKFDITNCDREPIHIPGLTQPHGVLIVLQEPELTILQASENTKVFFSVYPEFFIGKHLSHLISPEQVSIIQDALMQENQVFIQLLKINQNLLTGNEVAHQLKSEFFLGMLHRSGDVLILELEAQESRKTSDYLENYQFLEQAIANIRNSTSMAELYRNITHELKQITQFDRVVIYKFEADNSGVIIAEDKESHLDSYLGLHYPASDIPVQARRLYYQKWLRLIPDINYQPVRLIPTNNPLTDTPLDLSEAVLRSVSPLHIEYLQNMGVTATVCVSLINEKRLWGLIACHHYTPKNVNYEVRKICELIGKFASIELLNRQERSLHSYRQQVKLIQEQLRQALSDESDYIGNVFKRNEASLLELVQAQGAAILLEGQLTLLGSTPTPTQTQAIVNWLMSQNAQEIIYTDSLPQLYAKAKNFKDKACGILAISIVLNHRSYHIIWFRPEQIHTVNWAGNPNKPVSVDSDNSLLLSPRKSFELWKETVKDKSLPWQHFEIEVAQEMKNNLMLAALEFSHAALKQAAEQAEIANRAKSQFLAKMSHELRTPLNAILGFTQLIARNHALSYEDKENLDIISRSGEHLLGLINDVLEMSKIEAGQLTLNENYFDLHRLIYSIREMFALKALDKGLDLIIELSPEVNQYVCGDENKLRQILINLIGNAIKFTATGHIAVKVSYPRDSSPALGKVMIEFAVEDTGPGIDTEDMELIFDAFVQAKSGRQFTQGTGLGLPISRQFARLMGGEVTVQSTLSQRTTFTCRVQLSIAETVDVLPLAQITRRVIGLEPGQPHYRILIVEDIQENRQLIVKLLESVGFEVCAAENGLQAVNLCQEWEPHLIWMDLQMPILNGYEATNQIRAIPQGENIAIIALTANAFEEDRKFVLKVGFDDFVTKPFEETILFDKMAEYLGVRYIYAESSTQNLPEPKKSSLQLTAADLQIMPADWIAQVYHAALVIDDEKLYGLINQIPQSEQQLADALKDLVDNFHLETIINLTRL</sequence>
<dbReference type="InterPro" id="IPR011006">
    <property type="entry name" value="CheY-like_superfamily"/>
</dbReference>
<evidence type="ECO:0000256" key="2">
    <source>
        <dbReference type="ARBA" id="ARBA00006402"/>
    </source>
</evidence>
<proteinExistence type="inferred from homology"/>
<dbReference type="Gene3D" id="1.10.287.130">
    <property type="match status" value="1"/>
</dbReference>
<dbReference type="SMART" id="SM00065">
    <property type="entry name" value="GAF"/>
    <property type="match status" value="1"/>
</dbReference>
<evidence type="ECO:0000256" key="11">
    <source>
        <dbReference type="ARBA" id="ARBA00023170"/>
    </source>
</evidence>
<name>A0ABR8D7E9_9NOST</name>
<dbReference type="InterPro" id="IPR036097">
    <property type="entry name" value="HisK_dim/P_sf"/>
</dbReference>
<evidence type="ECO:0000256" key="10">
    <source>
        <dbReference type="ARBA" id="ARBA00023012"/>
    </source>
</evidence>
<evidence type="ECO:0000256" key="7">
    <source>
        <dbReference type="ARBA" id="ARBA00022679"/>
    </source>
</evidence>
<dbReference type="SMART" id="SM00387">
    <property type="entry name" value="HATPase_c"/>
    <property type="match status" value="1"/>
</dbReference>
<dbReference type="Gene3D" id="3.30.450.40">
    <property type="match status" value="1"/>
</dbReference>
<dbReference type="Gene3D" id="3.30.450.270">
    <property type="match status" value="1"/>
</dbReference>
<dbReference type="SUPFAM" id="SSF55874">
    <property type="entry name" value="ATPase domain of HSP90 chaperone/DNA topoisomerase II/histidine kinase"/>
    <property type="match status" value="1"/>
</dbReference>
<dbReference type="PROSITE" id="PS50046">
    <property type="entry name" value="PHYTOCHROME_2"/>
    <property type="match status" value="1"/>
</dbReference>
<evidence type="ECO:0000313" key="17">
    <source>
        <dbReference type="EMBL" id="MBD2503070.1"/>
    </source>
</evidence>
<dbReference type="InterPro" id="IPR005467">
    <property type="entry name" value="His_kinase_dom"/>
</dbReference>
<dbReference type="Pfam" id="PF02518">
    <property type="entry name" value="HATPase_c"/>
    <property type="match status" value="1"/>
</dbReference>
<dbReference type="EMBL" id="JACJSG010000030">
    <property type="protein sequence ID" value="MBD2503070.1"/>
    <property type="molecule type" value="Genomic_DNA"/>
</dbReference>
<gene>
    <name evidence="17" type="ORF">H6G83_21095</name>
</gene>
<dbReference type="CDD" id="cd16922">
    <property type="entry name" value="HATPase_EvgS-ArcB-TorS-like"/>
    <property type="match status" value="1"/>
</dbReference>
<dbReference type="PANTHER" id="PTHR45339">
    <property type="entry name" value="HYBRID SIGNAL TRANSDUCTION HISTIDINE KINASE J"/>
    <property type="match status" value="1"/>
</dbReference>
<dbReference type="SMART" id="SM00448">
    <property type="entry name" value="REC"/>
    <property type="match status" value="1"/>
</dbReference>
<dbReference type="Gene3D" id="3.30.565.10">
    <property type="entry name" value="Histidine kinase-like ATPase, C-terminal domain"/>
    <property type="match status" value="1"/>
</dbReference>
<dbReference type="InterPro" id="IPR035965">
    <property type="entry name" value="PAS-like_dom_sf"/>
</dbReference>
<dbReference type="InterPro" id="IPR013515">
    <property type="entry name" value="Phytochrome_cen-reg"/>
</dbReference>
<dbReference type="RefSeq" id="WP_190475924.1">
    <property type="nucleotide sequence ID" value="NZ_JACJSG010000030.1"/>
</dbReference>
<keyword evidence="8" id="KW-0418">Kinase</keyword>
<keyword evidence="13" id="KW-0175">Coiled coil</keyword>
<protein>
    <recommendedName>
        <fullName evidence="3">histidine kinase</fullName>
        <ecNumber evidence="3">2.7.13.3</ecNumber>
    </recommendedName>
</protein>
<dbReference type="PROSITE" id="PS50109">
    <property type="entry name" value="HIS_KIN"/>
    <property type="match status" value="1"/>
</dbReference>
<dbReference type="PROSITE" id="PS50110">
    <property type="entry name" value="RESPONSE_REGULATORY"/>
    <property type="match status" value="1"/>
</dbReference>
<dbReference type="InterPro" id="IPR013654">
    <property type="entry name" value="PAS_2"/>
</dbReference>
<evidence type="ECO:0000256" key="9">
    <source>
        <dbReference type="ARBA" id="ARBA00022991"/>
    </source>
</evidence>
<evidence type="ECO:0000256" key="8">
    <source>
        <dbReference type="ARBA" id="ARBA00022777"/>
    </source>
</evidence>
<keyword evidence="6" id="KW-0716">Sensory transduction</keyword>
<organism evidence="17 18">
    <name type="scientific">Anabaena azotica FACHB-119</name>
    <dbReference type="NCBI Taxonomy" id="947527"/>
    <lineage>
        <taxon>Bacteria</taxon>
        <taxon>Bacillati</taxon>
        <taxon>Cyanobacteriota</taxon>
        <taxon>Cyanophyceae</taxon>
        <taxon>Nostocales</taxon>
        <taxon>Nostocaceae</taxon>
        <taxon>Anabaena</taxon>
        <taxon>Anabaena azotica</taxon>
    </lineage>
</organism>
<dbReference type="Pfam" id="PF00512">
    <property type="entry name" value="HisKA"/>
    <property type="match status" value="1"/>
</dbReference>
<keyword evidence="7" id="KW-0808">Transferase</keyword>
<dbReference type="InterPro" id="IPR029016">
    <property type="entry name" value="GAF-like_dom_sf"/>
</dbReference>
<keyword evidence="5 12" id="KW-0597">Phosphoprotein</keyword>
<dbReference type="InterPro" id="IPR001294">
    <property type="entry name" value="Phytochrome"/>
</dbReference>
<evidence type="ECO:0000256" key="4">
    <source>
        <dbReference type="ARBA" id="ARBA00022543"/>
    </source>
</evidence>
<feature type="modified residue" description="4-aspartylphosphate" evidence="12">
    <location>
        <position position="847"/>
    </location>
</feature>
<dbReference type="Proteomes" id="UP000661112">
    <property type="component" value="Unassembled WGS sequence"/>
</dbReference>
<dbReference type="Pfam" id="PF00360">
    <property type="entry name" value="PHY"/>
    <property type="match status" value="1"/>
</dbReference>
<dbReference type="SMART" id="SM00388">
    <property type="entry name" value="HisKA"/>
    <property type="match status" value="1"/>
</dbReference>
<evidence type="ECO:0000256" key="6">
    <source>
        <dbReference type="ARBA" id="ARBA00022606"/>
    </source>
</evidence>
<keyword evidence="11" id="KW-0675">Receptor</keyword>
<dbReference type="SUPFAM" id="SSF47384">
    <property type="entry name" value="Homodimeric domain of signal transducing histidine kinase"/>
    <property type="match status" value="1"/>
</dbReference>
<evidence type="ECO:0000256" key="13">
    <source>
        <dbReference type="SAM" id="Coils"/>
    </source>
</evidence>
<comment type="similarity">
    <text evidence="2">In the N-terminal section; belongs to the phytochrome family.</text>
</comment>
<evidence type="ECO:0000256" key="12">
    <source>
        <dbReference type="PROSITE-ProRule" id="PRU00169"/>
    </source>
</evidence>
<evidence type="ECO:0000259" key="16">
    <source>
        <dbReference type="PROSITE" id="PS50110"/>
    </source>
</evidence>
<feature type="domain" description="Histidine kinase" evidence="15">
    <location>
        <begin position="547"/>
        <end position="771"/>
    </location>
</feature>
<keyword evidence="4" id="KW-0600">Photoreceptor protein</keyword>
<dbReference type="InterPro" id="IPR003594">
    <property type="entry name" value="HATPase_dom"/>
</dbReference>
<dbReference type="InterPro" id="IPR016132">
    <property type="entry name" value="Phyto_chromo_attachment"/>
</dbReference>
<dbReference type="SUPFAM" id="SSF55785">
    <property type="entry name" value="PYP-like sensor domain (PAS domain)"/>
    <property type="match status" value="1"/>
</dbReference>
<dbReference type="InterPro" id="IPR043150">
    <property type="entry name" value="Phytochrome_PHY_sf"/>
</dbReference>
<evidence type="ECO:0000256" key="5">
    <source>
        <dbReference type="ARBA" id="ARBA00022553"/>
    </source>
</evidence>
<dbReference type="Gene3D" id="3.40.50.2300">
    <property type="match status" value="1"/>
</dbReference>
<dbReference type="Gene3D" id="3.30.450.20">
    <property type="entry name" value="PAS domain"/>
    <property type="match status" value="1"/>
</dbReference>
<comment type="catalytic activity">
    <reaction evidence="1">
        <text>ATP + protein L-histidine = ADP + protein N-phospho-L-histidine.</text>
        <dbReference type="EC" id="2.7.13.3"/>
    </reaction>
</comment>
<dbReference type="EC" id="2.7.13.3" evidence="3"/>
<keyword evidence="10" id="KW-0902">Two-component regulatory system</keyword>
<dbReference type="PRINTS" id="PR01033">
    <property type="entry name" value="PHYTOCHROME"/>
</dbReference>
<dbReference type="Pfam" id="PF01590">
    <property type="entry name" value="GAF"/>
    <property type="match status" value="1"/>
</dbReference>
<evidence type="ECO:0000259" key="14">
    <source>
        <dbReference type="PROSITE" id="PS50046"/>
    </source>
</evidence>
<dbReference type="CDD" id="cd17546">
    <property type="entry name" value="REC_hyHK_CKI1_RcsC-like"/>
    <property type="match status" value="1"/>
</dbReference>
<evidence type="ECO:0000259" key="15">
    <source>
        <dbReference type="PROSITE" id="PS50109"/>
    </source>
</evidence>
<dbReference type="InterPro" id="IPR003661">
    <property type="entry name" value="HisK_dim/P_dom"/>
</dbReference>
<feature type="coiled-coil region" evidence="13">
    <location>
        <begin position="325"/>
        <end position="352"/>
    </location>
</feature>
<dbReference type="Pfam" id="PF08446">
    <property type="entry name" value="PAS_2"/>
    <property type="match status" value="1"/>
</dbReference>
<dbReference type="PANTHER" id="PTHR45339:SF1">
    <property type="entry name" value="HYBRID SIGNAL TRANSDUCTION HISTIDINE KINASE J"/>
    <property type="match status" value="1"/>
</dbReference>
<keyword evidence="9" id="KW-0157">Chromophore</keyword>
<feature type="domain" description="Phytochrome chromophore attachment site" evidence="14">
    <location>
        <begin position="160"/>
        <end position="318"/>
    </location>
</feature>
<dbReference type="InterPro" id="IPR001789">
    <property type="entry name" value="Sig_transdc_resp-reg_receiver"/>
</dbReference>